<evidence type="ECO:0000256" key="1">
    <source>
        <dbReference type="ARBA" id="ARBA00004138"/>
    </source>
</evidence>
<evidence type="ECO:0000256" key="2">
    <source>
        <dbReference type="ARBA" id="ARBA00004245"/>
    </source>
</evidence>
<proteinExistence type="inferred from homology"/>
<dbReference type="AlphaFoldDB" id="A0AAD9JVE2"/>
<evidence type="ECO:0000256" key="3">
    <source>
        <dbReference type="ARBA" id="ARBA00005822"/>
    </source>
</evidence>
<dbReference type="GO" id="GO:0036064">
    <property type="term" value="C:ciliary basal body"/>
    <property type="evidence" value="ECO:0007669"/>
    <property type="project" value="TreeGrafter"/>
</dbReference>
<dbReference type="Proteomes" id="UP001208570">
    <property type="component" value="Unassembled WGS sequence"/>
</dbReference>
<dbReference type="EMBL" id="JAODUP010000143">
    <property type="protein sequence ID" value="KAK2159931.1"/>
    <property type="molecule type" value="Genomic_DNA"/>
</dbReference>
<dbReference type="SMART" id="SM00683">
    <property type="entry name" value="DM16"/>
    <property type="match status" value="1"/>
</dbReference>
<organism evidence="9 10">
    <name type="scientific">Paralvinella palmiformis</name>
    <dbReference type="NCBI Taxonomy" id="53620"/>
    <lineage>
        <taxon>Eukaryota</taxon>
        <taxon>Metazoa</taxon>
        <taxon>Spiralia</taxon>
        <taxon>Lophotrochozoa</taxon>
        <taxon>Annelida</taxon>
        <taxon>Polychaeta</taxon>
        <taxon>Sedentaria</taxon>
        <taxon>Canalipalpata</taxon>
        <taxon>Terebellida</taxon>
        <taxon>Terebelliformia</taxon>
        <taxon>Alvinellidae</taxon>
        <taxon>Paralvinella</taxon>
    </lineage>
</organism>
<evidence type="ECO:0000256" key="6">
    <source>
        <dbReference type="ARBA" id="ARBA00023212"/>
    </source>
</evidence>
<evidence type="ECO:0000256" key="5">
    <source>
        <dbReference type="ARBA" id="ARBA00023069"/>
    </source>
</evidence>
<evidence type="ECO:0000313" key="10">
    <source>
        <dbReference type="Proteomes" id="UP001208570"/>
    </source>
</evidence>
<dbReference type="Pfam" id="PF07289">
    <property type="entry name" value="BBL5"/>
    <property type="match status" value="1"/>
</dbReference>
<dbReference type="GO" id="GO:0034464">
    <property type="term" value="C:BBSome"/>
    <property type="evidence" value="ECO:0007669"/>
    <property type="project" value="InterPro"/>
</dbReference>
<keyword evidence="10" id="KW-1185">Reference proteome</keyword>
<gene>
    <name evidence="9" type="ORF">LSH36_143g03008</name>
</gene>
<accession>A0AAD9JVE2</accession>
<keyword evidence="5" id="KW-0969">Cilium</keyword>
<reference evidence="9" key="1">
    <citation type="journal article" date="2023" name="Mol. Biol. Evol.">
        <title>Third-Generation Sequencing Reveals the Adaptive Role of the Epigenome in Three Deep-Sea Polychaetes.</title>
        <authorList>
            <person name="Perez M."/>
            <person name="Aroh O."/>
            <person name="Sun Y."/>
            <person name="Lan Y."/>
            <person name="Juniper S.K."/>
            <person name="Young C.R."/>
            <person name="Angers B."/>
            <person name="Qian P.Y."/>
        </authorList>
    </citation>
    <scope>NUCLEOTIDE SEQUENCE</scope>
    <source>
        <strain evidence="9">P08H-3</strain>
    </source>
</reference>
<dbReference type="PANTHER" id="PTHR21351:SF0">
    <property type="entry name" value="BARDET-BIEDL SYNDROME 5 PROTEIN"/>
    <property type="match status" value="1"/>
</dbReference>
<dbReference type="PANTHER" id="PTHR21351">
    <property type="entry name" value="BARDET-BIEDL SYNDROME PROTEIN 5"/>
    <property type="match status" value="1"/>
</dbReference>
<keyword evidence="6" id="KW-0206">Cytoskeleton</keyword>
<evidence type="ECO:0000313" key="9">
    <source>
        <dbReference type="EMBL" id="KAK2159931.1"/>
    </source>
</evidence>
<evidence type="ECO:0000256" key="4">
    <source>
        <dbReference type="ARBA" id="ARBA00022490"/>
    </source>
</evidence>
<dbReference type="GO" id="GO:0032266">
    <property type="term" value="F:phosphatidylinositol-3-phosphate binding"/>
    <property type="evidence" value="ECO:0007669"/>
    <property type="project" value="TreeGrafter"/>
</dbReference>
<dbReference type="InterPro" id="IPR014003">
    <property type="entry name" value="BBS5_PH"/>
</dbReference>
<evidence type="ECO:0000259" key="8">
    <source>
        <dbReference type="SMART" id="SM00683"/>
    </source>
</evidence>
<feature type="domain" description="BBSome complex member BBS5 PH" evidence="8">
    <location>
        <begin position="30"/>
        <end position="84"/>
    </location>
</feature>
<dbReference type="SUPFAM" id="SSF50729">
    <property type="entry name" value="PH domain-like"/>
    <property type="match status" value="1"/>
</dbReference>
<evidence type="ECO:0000256" key="7">
    <source>
        <dbReference type="ARBA" id="ARBA00023273"/>
    </source>
</evidence>
<comment type="similarity">
    <text evidence="3">Belongs to the BBS5 family.</text>
</comment>
<name>A0AAD9JVE2_9ANNE</name>
<dbReference type="GO" id="GO:0060271">
    <property type="term" value="P:cilium assembly"/>
    <property type="evidence" value="ECO:0007669"/>
    <property type="project" value="TreeGrafter"/>
</dbReference>
<keyword evidence="4" id="KW-0963">Cytoplasm</keyword>
<sequence length="126" mass="14566">MFTMAADSLWEDRDVRFDIPSQQMHLRNGEKLIDRLDTIEDTKGNNGERGRLLITNLRLLWHSQSTPRVNLSIGYHCVLNISTKTAQSKLRGITEALYVLTKCNNTRFEFIFTNLYLLTILAHALQ</sequence>
<dbReference type="InterPro" id="IPR006606">
    <property type="entry name" value="BBL5"/>
</dbReference>
<protein>
    <recommendedName>
        <fullName evidence="8">BBSome complex member BBS5 PH domain-containing protein</fullName>
    </recommendedName>
</protein>
<comment type="caution">
    <text evidence="9">The sequence shown here is derived from an EMBL/GenBank/DDBJ whole genome shotgun (WGS) entry which is preliminary data.</text>
</comment>
<comment type="subcellular location">
    <subcellularLocation>
        <location evidence="1">Cell projection</location>
        <location evidence="1">Cilium</location>
    </subcellularLocation>
    <subcellularLocation>
        <location evidence="2">Cytoplasm</location>
        <location evidence="2">Cytoskeleton</location>
    </subcellularLocation>
</comment>
<keyword evidence="7" id="KW-0966">Cell projection</keyword>